<dbReference type="PANTHER" id="PTHR34219">
    <property type="entry name" value="IRON-REGULATED INNER MEMBRANE PROTEIN-RELATED"/>
    <property type="match status" value="1"/>
</dbReference>
<dbReference type="EMBL" id="JEXD01000024">
    <property type="protein sequence ID" value="EXC06397.1"/>
    <property type="molecule type" value="Genomic_DNA"/>
</dbReference>
<feature type="transmembrane region" description="Helical" evidence="1">
    <location>
        <begin position="153"/>
        <end position="173"/>
    </location>
</feature>
<keyword evidence="1" id="KW-0472">Membrane</keyword>
<feature type="transmembrane region" description="Helical" evidence="1">
    <location>
        <begin position="15"/>
        <end position="39"/>
    </location>
</feature>
<feature type="transmembrane region" description="Helical" evidence="1">
    <location>
        <begin position="193"/>
        <end position="215"/>
    </location>
</feature>
<sequence>MSPTSSFWRSLFRLIHIYAGIFIAPFIFVAAFTGLLYAITPQLEQFIYKDALNVQPLNKEIYPLSQQIESARKVMPITAQITEVRPSPSPVQTTRVIFSDHTHHLNNEAIFIDPYTLSVKGQLAVYGTSGVLPLRTFLDQLHSNLLLGKWGRFYSELAASWLGFLTLSGLYSWWKRRSNLKNRQTNKNHLLKWHSSIGLALLPLLLFIAITGLTWSQWAGDNIRIARQWLNWQTPTLTTSLNQISLPEMSHHEHHEMAMETPNLDIMPAEFDSVLAIARANGINSTEIQIKPPVAENQAWTVAEIQRKWPTQADSIAIDMHEHKVIDKLAFKDYSLVAKLTRWGVDAHIGVLFGWVNQLILVLYALGLCVMIVYAYKAWFKTSNVKLTTHHFINQTLFVWKHATTQQRIITTLMLAILGLSLPIFGFSLVITLFILLIKKQLPLKA</sequence>
<evidence type="ECO:0000313" key="2">
    <source>
        <dbReference type="EMBL" id="EXC06397.1"/>
    </source>
</evidence>
<name>A0A009PCE7_ACIBA</name>
<protein>
    <submittedName>
        <fullName evidence="2">PepSY-associated TM helix family protein</fullName>
    </submittedName>
</protein>
<evidence type="ECO:0000313" key="3">
    <source>
        <dbReference type="Proteomes" id="UP000021108"/>
    </source>
</evidence>
<organism evidence="2 3">
    <name type="scientific">Acinetobacter baumannii 625974</name>
    <dbReference type="NCBI Taxonomy" id="1310607"/>
    <lineage>
        <taxon>Bacteria</taxon>
        <taxon>Pseudomonadati</taxon>
        <taxon>Pseudomonadota</taxon>
        <taxon>Gammaproteobacteria</taxon>
        <taxon>Moraxellales</taxon>
        <taxon>Moraxellaceae</taxon>
        <taxon>Acinetobacter</taxon>
        <taxon>Acinetobacter calcoaceticus/baumannii complex</taxon>
    </lineage>
</organism>
<dbReference type="PATRIC" id="fig|1310607.3.peg.2588"/>
<feature type="transmembrane region" description="Helical" evidence="1">
    <location>
        <begin position="349"/>
        <end position="376"/>
    </location>
</feature>
<comment type="caution">
    <text evidence="2">The sequence shown here is derived from an EMBL/GenBank/DDBJ whole genome shotgun (WGS) entry which is preliminary data.</text>
</comment>
<evidence type="ECO:0000256" key="1">
    <source>
        <dbReference type="SAM" id="Phobius"/>
    </source>
</evidence>
<gene>
    <name evidence="2" type="ORF">J506_2670</name>
</gene>
<keyword evidence="1" id="KW-0812">Transmembrane</keyword>
<dbReference type="PANTHER" id="PTHR34219:SF1">
    <property type="entry name" value="PEPSY DOMAIN-CONTAINING PROTEIN"/>
    <property type="match status" value="1"/>
</dbReference>
<dbReference type="Pfam" id="PF03929">
    <property type="entry name" value="PepSY_TM"/>
    <property type="match status" value="1"/>
</dbReference>
<accession>A0A009PCE7</accession>
<dbReference type="AlphaFoldDB" id="A0A009PCE7"/>
<dbReference type="Proteomes" id="UP000021108">
    <property type="component" value="Unassembled WGS sequence"/>
</dbReference>
<reference evidence="2 3" key="1">
    <citation type="submission" date="2014-02" db="EMBL/GenBank/DDBJ databases">
        <title>Comparative genomics and transcriptomics to identify genetic mechanisms underlying the emergence of carbapenem resistant Acinetobacter baumannii (CRAb).</title>
        <authorList>
            <person name="Harris A.D."/>
            <person name="Johnson K.J."/>
            <person name="George J."/>
            <person name="Shefchek K."/>
            <person name="Daugherty S.C."/>
            <person name="Parankush S."/>
            <person name="Sadzewicz L."/>
            <person name="Tallon L."/>
            <person name="Sengamalay N."/>
            <person name="Hazen T.H."/>
            <person name="Rasko D.A."/>
        </authorList>
    </citation>
    <scope>NUCLEOTIDE SEQUENCE [LARGE SCALE GENOMIC DNA]</scope>
    <source>
        <strain evidence="2 3">625974</strain>
    </source>
</reference>
<dbReference type="InterPro" id="IPR005625">
    <property type="entry name" value="PepSY-ass_TM"/>
</dbReference>
<feature type="transmembrane region" description="Helical" evidence="1">
    <location>
        <begin position="409"/>
        <end position="438"/>
    </location>
</feature>
<keyword evidence="1" id="KW-1133">Transmembrane helix</keyword>
<proteinExistence type="predicted"/>
<dbReference type="RefSeq" id="WP_032059621.1">
    <property type="nucleotide sequence ID" value="NZ_JEXD01000024.1"/>
</dbReference>